<dbReference type="InterPro" id="IPR002789">
    <property type="entry name" value="HerA_central"/>
</dbReference>
<feature type="non-terminal residue" evidence="2">
    <location>
        <position position="124"/>
    </location>
</feature>
<feature type="domain" description="Helicase HerA central" evidence="1">
    <location>
        <begin position="3"/>
        <end position="108"/>
    </location>
</feature>
<dbReference type="AlphaFoldDB" id="A0A0F9EUX6"/>
<gene>
    <name evidence="2" type="ORF">LCGC14_2030910</name>
</gene>
<organism evidence="2">
    <name type="scientific">marine sediment metagenome</name>
    <dbReference type="NCBI Taxonomy" id="412755"/>
    <lineage>
        <taxon>unclassified sequences</taxon>
        <taxon>metagenomes</taxon>
        <taxon>ecological metagenomes</taxon>
    </lineage>
</organism>
<protein>
    <recommendedName>
        <fullName evidence="1">Helicase HerA central domain-containing protein</fullName>
    </recommendedName>
</protein>
<evidence type="ECO:0000259" key="1">
    <source>
        <dbReference type="Pfam" id="PF01935"/>
    </source>
</evidence>
<dbReference type="Gene3D" id="3.40.50.300">
    <property type="entry name" value="P-loop containing nucleotide triphosphate hydrolases"/>
    <property type="match status" value="1"/>
</dbReference>
<dbReference type="SUPFAM" id="SSF52540">
    <property type="entry name" value="P-loop containing nucleoside triphosphate hydrolases"/>
    <property type="match status" value="1"/>
</dbReference>
<sequence>MIIGKNTETKKDVNIDLIKLISTRLLIQANSGGGKSWLIRRLLEQTYGKVQQIVIDLEGEFSTLREEYDYLLVGKDGEIPANIQTAELLARKLLKLNVSTIIDLSELQKHERILFVKRFLDSLV</sequence>
<proteinExistence type="predicted"/>
<dbReference type="Pfam" id="PF01935">
    <property type="entry name" value="DUF87"/>
    <property type="match status" value="1"/>
</dbReference>
<dbReference type="InterPro" id="IPR027417">
    <property type="entry name" value="P-loop_NTPase"/>
</dbReference>
<accession>A0A0F9EUX6</accession>
<comment type="caution">
    <text evidence="2">The sequence shown here is derived from an EMBL/GenBank/DDBJ whole genome shotgun (WGS) entry which is preliminary data.</text>
</comment>
<reference evidence="2" key="1">
    <citation type="journal article" date="2015" name="Nature">
        <title>Complex archaea that bridge the gap between prokaryotes and eukaryotes.</title>
        <authorList>
            <person name="Spang A."/>
            <person name="Saw J.H."/>
            <person name="Jorgensen S.L."/>
            <person name="Zaremba-Niedzwiedzka K."/>
            <person name="Martijn J."/>
            <person name="Lind A.E."/>
            <person name="van Eijk R."/>
            <person name="Schleper C."/>
            <person name="Guy L."/>
            <person name="Ettema T.J."/>
        </authorList>
    </citation>
    <scope>NUCLEOTIDE SEQUENCE</scope>
</reference>
<dbReference type="EMBL" id="LAZR01023636">
    <property type="protein sequence ID" value="KKL77829.1"/>
    <property type="molecule type" value="Genomic_DNA"/>
</dbReference>
<name>A0A0F9EUX6_9ZZZZ</name>
<evidence type="ECO:0000313" key="2">
    <source>
        <dbReference type="EMBL" id="KKL77829.1"/>
    </source>
</evidence>